<name>A0A3P7V0Y7_HAEPC</name>
<reference evidence="1 2" key="1">
    <citation type="submission" date="2018-11" db="EMBL/GenBank/DDBJ databases">
        <authorList>
            <consortium name="Pathogen Informatics"/>
        </authorList>
    </citation>
    <scope>NUCLEOTIDE SEQUENCE [LARGE SCALE GENOMIC DNA]</scope>
    <source>
        <strain evidence="1 2">MHpl1</strain>
    </source>
</reference>
<proteinExistence type="predicted"/>
<dbReference type="Proteomes" id="UP000268014">
    <property type="component" value="Unassembled WGS sequence"/>
</dbReference>
<dbReference type="EMBL" id="UZAF01017392">
    <property type="protein sequence ID" value="VDO41151.1"/>
    <property type="molecule type" value="Genomic_DNA"/>
</dbReference>
<dbReference type="AlphaFoldDB" id="A0A3P7V0Y7"/>
<accession>A0A3P7V0Y7</accession>
<organism evidence="1 2">
    <name type="scientific">Haemonchus placei</name>
    <name type="common">Barber's pole worm</name>
    <dbReference type="NCBI Taxonomy" id="6290"/>
    <lineage>
        <taxon>Eukaryota</taxon>
        <taxon>Metazoa</taxon>
        <taxon>Ecdysozoa</taxon>
        <taxon>Nematoda</taxon>
        <taxon>Chromadorea</taxon>
        <taxon>Rhabditida</taxon>
        <taxon>Rhabditina</taxon>
        <taxon>Rhabditomorpha</taxon>
        <taxon>Strongyloidea</taxon>
        <taxon>Trichostrongylidae</taxon>
        <taxon>Haemonchus</taxon>
    </lineage>
</organism>
<evidence type="ECO:0000313" key="1">
    <source>
        <dbReference type="EMBL" id="VDO41151.1"/>
    </source>
</evidence>
<sequence length="83" mass="9083">MIFEPLRPDLDLRPNPPPLLPLPSRRSPPFLKLFITPPPFTGANCTRELSASLPSTSTILITCPSSATPLKSLITFSASLLRR</sequence>
<protein>
    <submittedName>
        <fullName evidence="1">Uncharacterized protein</fullName>
    </submittedName>
</protein>
<evidence type="ECO:0000313" key="2">
    <source>
        <dbReference type="Proteomes" id="UP000268014"/>
    </source>
</evidence>
<gene>
    <name evidence="1" type="ORF">HPLM_LOCUS10796</name>
</gene>
<keyword evidence="2" id="KW-1185">Reference proteome</keyword>